<keyword evidence="6 7" id="KW-0472">Membrane</keyword>
<dbReference type="GO" id="GO:0008610">
    <property type="term" value="P:lipid biosynthetic process"/>
    <property type="evidence" value="ECO:0007669"/>
    <property type="project" value="InterPro"/>
</dbReference>
<keyword evidence="5" id="KW-0443">Lipid metabolism</keyword>
<keyword evidence="4" id="KW-0560">Oxidoreductase</keyword>
<dbReference type="InterPro" id="IPR051689">
    <property type="entry name" value="Sterol_desaturase/TMEM195"/>
</dbReference>
<gene>
    <name evidence="9" type="ORF">N790_00320</name>
</gene>
<protein>
    <recommendedName>
        <fullName evidence="8">Fatty acid hydroxylase domain-containing protein</fullName>
    </recommendedName>
</protein>
<dbReference type="AlphaFoldDB" id="A0A091BKD9"/>
<comment type="subcellular location">
    <subcellularLocation>
        <location evidence="1">Endomembrane system</location>
        <topology evidence="1">Multi-pass membrane protein</topology>
    </subcellularLocation>
</comment>
<evidence type="ECO:0000256" key="7">
    <source>
        <dbReference type="SAM" id="Phobius"/>
    </source>
</evidence>
<keyword evidence="2 7" id="KW-0812">Transmembrane</keyword>
<keyword evidence="10" id="KW-1185">Reference proteome</keyword>
<evidence type="ECO:0000256" key="2">
    <source>
        <dbReference type="ARBA" id="ARBA00022692"/>
    </source>
</evidence>
<name>A0A091BKD9_9GAMM</name>
<accession>A0A091BKD9</accession>
<sequence length="282" mass="31521">MTAYPVVFGLSFWAVMEIVARPAWQWPGLAAVALVAMTVVAALEWVIPYQRAWLEDHDDLATDIAHALVNLAVLAGTAFALNALRVDLPSIWPDAWPAWAQVLLAGAVMDLGLYLMHRASHHVGWLWRLHAPHHSSERLYWLNGERRHPLSAMLLASPGLLVVVALGAPPVIISAWLTLLAVHLAFQHANLDYRMGPLRYVLGVAEIHRWHHKREYEDAQVNFGEFWMLWDHLGGTFHDRPNGVVAGEVGLRDRTFPTAYGAQLRWPFERPASAPTATRGSS</sequence>
<dbReference type="PATRIC" id="fig|1384054.3.peg.56"/>
<dbReference type="InterPro" id="IPR006694">
    <property type="entry name" value="Fatty_acid_hydroxylase"/>
</dbReference>
<dbReference type="eggNOG" id="COG3000">
    <property type="taxonomic scope" value="Bacteria"/>
</dbReference>
<dbReference type="EMBL" id="AVCH01000001">
    <property type="protein sequence ID" value="KFN52246.1"/>
    <property type="molecule type" value="Genomic_DNA"/>
</dbReference>
<proteinExistence type="predicted"/>
<keyword evidence="3 7" id="KW-1133">Transmembrane helix</keyword>
<evidence type="ECO:0000313" key="9">
    <source>
        <dbReference type="EMBL" id="KFN52246.1"/>
    </source>
</evidence>
<comment type="caution">
    <text evidence="9">The sequence shown here is derived from an EMBL/GenBank/DDBJ whole genome shotgun (WGS) entry which is preliminary data.</text>
</comment>
<dbReference type="Proteomes" id="UP000029392">
    <property type="component" value="Unassembled WGS sequence"/>
</dbReference>
<dbReference type="GO" id="GO:0012505">
    <property type="term" value="C:endomembrane system"/>
    <property type="evidence" value="ECO:0007669"/>
    <property type="project" value="UniProtKB-SubCell"/>
</dbReference>
<dbReference type="GO" id="GO:0016020">
    <property type="term" value="C:membrane"/>
    <property type="evidence" value="ECO:0007669"/>
    <property type="project" value="GOC"/>
</dbReference>
<evidence type="ECO:0000256" key="5">
    <source>
        <dbReference type="ARBA" id="ARBA00023098"/>
    </source>
</evidence>
<evidence type="ECO:0000256" key="3">
    <source>
        <dbReference type="ARBA" id="ARBA00022989"/>
    </source>
</evidence>
<dbReference type="PANTHER" id="PTHR21624">
    <property type="entry name" value="STEROL DESATURASE-RELATED PROTEIN"/>
    <property type="match status" value="1"/>
</dbReference>
<dbReference type="GO" id="GO:0005506">
    <property type="term" value="F:iron ion binding"/>
    <property type="evidence" value="ECO:0007669"/>
    <property type="project" value="InterPro"/>
</dbReference>
<organism evidence="9 10">
    <name type="scientific">Arenimonas malthae CC-JY-1</name>
    <dbReference type="NCBI Taxonomy" id="1384054"/>
    <lineage>
        <taxon>Bacteria</taxon>
        <taxon>Pseudomonadati</taxon>
        <taxon>Pseudomonadota</taxon>
        <taxon>Gammaproteobacteria</taxon>
        <taxon>Lysobacterales</taxon>
        <taxon>Lysobacteraceae</taxon>
        <taxon>Arenimonas</taxon>
    </lineage>
</organism>
<dbReference type="PANTHER" id="PTHR21624:SF1">
    <property type="entry name" value="ALKYLGLYCEROL MONOOXYGENASE"/>
    <property type="match status" value="1"/>
</dbReference>
<evidence type="ECO:0000256" key="4">
    <source>
        <dbReference type="ARBA" id="ARBA00023002"/>
    </source>
</evidence>
<reference evidence="9 10" key="1">
    <citation type="submission" date="2013-09" db="EMBL/GenBank/DDBJ databases">
        <title>Genome sequencing of Arenimonas malthae.</title>
        <authorList>
            <person name="Chen F."/>
            <person name="Wang G."/>
        </authorList>
    </citation>
    <scope>NUCLEOTIDE SEQUENCE [LARGE SCALE GENOMIC DNA]</scope>
    <source>
        <strain evidence="9 10">CC-JY-1</strain>
    </source>
</reference>
<evidence type="ECO:0000259" key="8">
    <source>
        <dbReference type="Pfam" id="PF04116"/>
    </source>
</evidence>
<feature type="transmembrane region" description="Helical" evidence="7">
    <location>
        <begin position="67"/>
        <end position="84"/>
    </location>
</feature>
<evidence type="ECO:0000256" key="6">
    <source>
        <dbReference type="ARBA" id="ARBA00023136"/>
    </source>
</evidence>
<feature type="transmembrane region" description="Helical" evidence="7">
    <location>
        <begin position="160"/>
        <end position="186"/>
    </location>
</feature>
<evidence type="ECO:0000256" key="1">
    <source>
        <dbReference type="ARBA" id="ARBA00004127"/>
    </source>
</evidence>
<feature type="domain" description="Fatty acid hydroxylase" evidence="8">
    <location>
        <begin position="103"/>
        <end position="236"/>
    </location>
</feature>
<dbReference type="STRING" id="1384054.N790_00320"/>
<feature type="transmembrane region" description="Helical" evidence="7">
    <location>
        <begin position="96"/>
        <end position="116"/>
    </location>
</feature>
<dbReference type="Pfam" id="PF04116">
    <property type="entry name" value="FA_hydroxylase"/>
    <property type="match status" value="1"/>
</dbReference>
<dbReference type="GO" id="GO:0050479">
    <property type="term" value="F:glyceryl-ether monooxygenase activity"/>
    <property type="evidence" value="ECO:0007669"/>
    <property type="project" value="TreeGrafter"/>
</dbReference>
<feature type="transmembrane region" description="Helical" evidence="7">
    <location>
        <begin position="29"/>
        <end position="47"/>
    </location>
</feature>
<dbReference type="GO" id="GO:0006643">
    <property type="term" value="P:membrane lipid metabolic process"/>
    <property type="evidence" value="ECO:0007669"/>
    <property type="project" value="TreeGrafter"/>
</dbReference>
<evidence type="ECO:0000313" key="10">
    <source>
        <dbReference type="Proteomes" id="UP000029392"/>
    </source>
</evidence>